<evidence type="ECO:0000256" key="1">
    <source>
        <dbReference type="ARBA" id="ARBA00022729"/>
    </source>
</evidence>
<keyword evidence="3" id="KW-0812">Transmembrane</keyword>
<evidence type="ECO:0000259" key="4">
    <source>
        <dbReference type="Pfam" id="PF11611"/>
    </source>
</evidence>
<dbReference type="EMBL" id="BAAAVA010000020">
    <property type="protein sequence ID" value="GAA2921848.1"/>
    <property type="molecule type" value="Genomic_DNA"/>
</dbReference>
<feature type="compositionally biased region" description="Basic and acidic residues" evidence="2">
    <location>
        <begin position="94"/>
        <end position="107"/>
    </location>
</feature>
<keyword evidence="3" id="KW-0472">Membrane</keyword>
<comment type="caution">
    <text evidence="5">The sequence shown here is derived from an EMBL/GenBank/DDBJ whole genome shotgun (WGS) entry which is preliminary data.</text>
</comment>
<keyword evidence="6" id="KW-1185">Reference proteome</keyword>
<feature type="compositionally biased region" description="Low complexity" evidence="2">
    <location>
        <begin position="1"/>
        <end position="32"/>
    </location>
</feature>
<feature type="compositionally biased region" description="Low complexity" evidence="2">
    <location>
        <begin position="72"/>
        <end position="86"/>
    </location>
</feature>
<accession>A0ABP6J5F7</accession>
<evidence type="ECO:0000313" key="5">
    <source>
        <dbReference type="EMBL" id="GAA2921848.1"/>
    </source>
</evidence>
<feature type="domain" description="DUF4352" evidence="4">
    <location>
        <begin position="128"/>
        <end position="191"/>
    </location>
</feature>
<sequence length="218" mass="22586">MTQPNDPNQQPPHANQQPYPGGQQPYPQPSGYGFPGTPPPPPAKKRRFLKFAGFGCAGVLGLVVLTAALSASGDGSDDGGNTAADTSVSASAGAKEKGPDAKRKESEQGGGPVKVTAERAEFSKSILADGSDYTSVRVTVVNDGDDEVSVNPLYFTITDTDGTKHTVELGVDEEQIDTVDLAPGENISGTVTGKGTFTPKYVTYTDGLLGDPVRVDVS</sequence>
<keyword evidence="3" id="KW-1133">Transmembrane helix</keyword>
<feature type="transmembrane region" description="Helical" evidence="3">
    <location>
        <begin position="51"/>
        <end position="71"/>
    </location>
</feature>
<name>A0ABP6J5F7_9ACTN</name>
<reference evidence="6" key="1">
    <citation type="journal article" date="2019" name="Int. J. Syst. Evol. Microbiol.">
        <title>The Global Catalogue of Microorganisms (GCM) 10K type strain sequencing project: providing services to taxonomists for standard genome sequencing and annotation.</title>
        <authorList>
            <consortium name="The Broad Institute Genomics Platform"/>
            <consortium name="The Broad Institute Genome Sequencing Center for Infectious Disease"/>
            <person name="Wu L."/>
            <person name="Ma J."/>
        </authorList>
    </citation>
    <scope>NUCLEOTIDE SEQUENCE [LARGE SCALE GENOMIC DNA]</scope>
    <source>
        <strain evidence="6">JCM 9650</strain>
    </source>
</reference>
<dbReference type="InterPro" id="IPR029050">
    <property type="entry name" value="Immunoprotect_excell_Ig-like"/>
</dbReference>
<gene>
    <name evidence="5" type="ORF">GCM10010478_22760</name>
</gene>
<feature type="region of interest" description="Disordered" evidence="2">
    <location>
        <begin position="1"/>
        <end position="46"/>
    </location>
</feature>
<evidence type="ECO:0000256" key="2">
    <source>
        <dbReference type="SAM" id="MobiDB-lite"/>
    </source>
</evidence>
<organism evidence="5 6">
    <name type="scientific">Streptomyces erythrogriseus</name>
    <dbReference type="NCBI Taxonomy" id="284027"/>
    <lineage>
        <taxon>Bacteria</taxon>
        <taxon>Bacillati</taxon>
        <taxon>Actinomycetota</taxon>
        <taxon>Actinomycetes</taxon>
        <taxon>Kitasatosporales</taxon>
        <taxon>Streptomycetaceae</taxon>
        <taxon>Streptomyces</taxon>
        <taxon>Streptomyces griseoincarnatus group</taxon>
    </lineage>
</organism>
<protein>
    <recommendedName>
        <fullName evidence="4">DUF4352 domain-containing protein</fullName>
    </recommendedName>
</protein>
<feature type="region of interest" description="Disordered" evidence="2">
    <location>
        <begin position="72"/>
        <end position="116"/>
    </location>
</feature>
<keyword evidence="1" id="KW-0732">Signal</keyword>
<dbReference type="Pfam" id="PF11611">
    <property type="entry name" value="DUF4352"/>
    <property type="match status" value="1"/>
</dbReference>
<evidence type="ECO:0000256" key="3">
    <source>
        <dbReference type="SAM" id="Phobius"/>
    </source>
</evidence>
<dbReference type="RefSeq" id="WP_244792564.1">
    <property type="nucleotide sequence ID" value="NZ_BAAAVA010000020.1"/>
</dbReference>
<proteinExistence type="predicted"/>
<dbReference type="Proteomes" id="UP001501423">
    <property type="component" value="Unassembled WGS sequence"/>
</dbReference>
<dbReference type="InterPro" id="IPR029051">
    <property type="entry name" value="DUF4352"/>
</dbReference>
<dbReference type="Gene3D" id="2.60.40.1240">
    <property type="match status" value="1"/>
</dbReference>
<evidence type="ECO:0000313" key="6">
    <source>
        <dbReference type="Proteomes" id="UP001501423"/>
    </source>
</evidence>